<dbReference type="GO" id="GO:0051301">
    <property type="term" value="P:cell division"/>
    <property type="evidence" value="ECO:0007669"/>
    <property type="project" value="UniProtKB-KW"/>
</dbReference>
<dbReference type="HAMAP" id="MF_00111">
    <property type="entry name" value="MurA"/>
    <property type="match status" value="1"/>
</dbReference>
<dbReference type="InterPro" id="IPR036968">
    <property type="entry name" value="Enolpyruvate_Tfrase_sf"/>
</dbReference>
<dbReference type="UniPathway" id="UPA00219"/>
<accession>A0A2H0NHQ0</accession>
<comment type="pathway">
    <text evidence="2 12">Cell wall biogenesis; peptidoglycan biosynthesis.</text>
</comment>
<dbReference type="AlphaFoldDB" id="A0A2H0NHQ0"/>
<keyword evidence="7 12" id="KW-0573">Peptidoglycan synthesis</keyword>
<organism evidence="14 15">
    <name type="scientific">Candidatus Gottesmanbacteria bacterium CG11_big_fil_rev_8_21_14_0_20_37_11</name>
    <dbReference type="NCBI Taxonomy" id="1974575"/>
    <lineage>
        <taxon>Bacteria</taxon>
        <taxon>Candidatus Gottesmaniibacteriota</taxon>
    </lineage>
</organism>
<comment type="similarity">
    <text evidence="10 12">Belongs to the EPSP synthase family. MurA subfamily.</text>
</comment>
<name>A0A2H0NHQ0_9BACT</name>
<protein>
    <recommendedName>
        <fullName evidence="12">UDP-N-acetylglucosamine 1-carboxyvinyltransferase</fullName>
        <ecNumber evidence="12">2.5.1.7</ecNumber>
    </recommendedName>
    <alternativeName>
        <fullName evidence="12">Enoylpyruvate transferase</fullName>
    </alternativeName>
    <alternativeName>
        <fullName evidence="12">UDP-N-acetylglucosamine enolpyruvyl transferase</fullName>
        <shortName evidence="12">EPT</shortName>
    </alternativeName>
</protein>
<evidence type="ECO:0000256" key="4">
    <source>
        <dbReference type="ARBA" id="ARBA00022618"/>
    </source>
</evidence>
<comment type="subcellular location">
    <subcellularLocation>
        <location evidence="1 12">Cytoplasm</location>
    </subcellularLocation>
</comment>
<feature type="active site" description="Proton donor" evidence="12">
    <location>
        <position position="117"/>
    </location>
</feature>
<evidence type="ECO:0000256" key="9">
    <source>
        <dbReference type="ARBA" id="ARBA00023316"/>
    </source>
</evidence>
<keyword evidence="9 12" id="KW-0961">Cell wall biogenesis/degradation</keyword>
<keyword evidence="12" id="KW-0670">Pyruvate</keyword>
<evidence type="ECO:0000256" key="7">
    <source>
        <dbReference type="ARBA" id="ARBA00022984"/>
    </source>
</evidence>
<dbReference type="GO" id="GO:0008760">
    <property type="term" value="F:UDP-N-acetylglucosamine 1-carboxyvinyltransferase activity"/>
    <property type="evidence" value="ECO:0007669"/>
    <property type="project" value="UniProtKB-UniRule"/>
</dbReference>
<dbReference type="SUPFAM" id="SSF55205">
    <property type="entry name" value="EPT/RTPC-like"/>
    <property type="match status" value="1"/>
</dbReference>
<keyword evidence="3 12" id="KW-0963">Cytoplasm</keyword>
<evidence type="ECO:0000256" key="6">
    <source>
        <dbReference type="ARBA" id="ARBA00022960"/>
    </source>
</evidence>
<sequence>MDNFLVSGRTKLKGVIKVSGAKNVAMKVIIAGLLTDKPIFIKNVPLISSVYGTAEIIRSLGVKIDINSNHTMCIKGDNIKNYTIPLELGGLYRTATMVMGPLLARFGRACVPNPGGCRLGKRPIERHIDGLKAMGAHIVYKEGYFYAYTERLKGVKYRFSQNTHTGTESMIFAAVLAEGETILENAASEPEIDDLINLLNLMGAQIRRIKNRTIVINGVAQLSGVEYEIMPDRNEVITFAIGAIASGGDLIIEGTQIEYLKVFLSKLDEIGAVWESLDKYKTRFSYKKNLVATDILTLPYPGFMTDWQAPWSLLMTQAQGQSIIHETIYEDRFGYVTELSKMGADIKKYNPKVKNPGTFYNFNWSDRGKDNYHAITIDGPTKLHNAVLNVTDLRAGATLVMAALIAEGKSMVRGIEHIDRGYENIEQRLNSLGAVIKRMKE</sequence>
<reference evidence="14 15" key="1">
    <citation type="submission" date="2017-09" db="EMBL/GenBank/DDBJ databases">
        <title>Depth-based differentiation of microbial function through sediment-hosted aquifers and enrichment of novel symbionts in the deep terrestrial subsurface.</title>
        <authorList>
            <person name="Probst A.J."/>
            <person name="Ladd B."/>
            <person name="Jarett J.K."/>
            <person name="Geller-Mcgrath D.E."/>
            <person name="Sieber C.M."/>
            <person name="Emerson J.B."/>
            <person name="Anantharaman K."/>
            <person name="Thomas B.C."/>
            <person name="Malmstrom R."/>
            <person name="Stieglmeier M."/>
            <person name="Klingl A."/>
            <person name="Woyke T."/>
            <person name="Ryan C.M."/>
            <person name="Banfield J.F."/>
        </authorList>
    </citation>
    <scope>NUCLEOTIDE SEQUENCE [LARGE SCALE GENOMIC DNA]</scope>
    <source>
        <strain evidence="14">CG11_big_fil_rev_8_21_14_0_20_37_11</strain>
    </source>
</reference>
<comment type="caution">
    <text evidence="14">The sequence shown here is derived from an EMBL/GenBank/DDBJ whole genome shotgun (WGS) entry which is preliminary data.</text>
</comment>
<keyword evidence="4 12" id="KW-0132">Cell division</keyword>
<keyword evidence="5 12" id="KW-0808">Transferase</keyword>
<dbReference type="PANTHER" id="PTHR43783">
    <property type="entry name" value="UDP-N-ACETYLGLUCOSAMINE 1-CARBOXYVINYLTRANSFERASE"/>
    <property type="match status" value="1"/>
</dbReference>
<proteinExistence type="inferred from homology"/>
<evidence type="ECO:0000256" key="5">
    <source>
        <dbReference type="ARBA" id="ARBA00022679"/>
    </source>
</evidence>
<dbReference type="Pfam" id="PF00275">
    <property type="entry name" value="EPSP_synthase"/>
    <property type="match status" value="1"/>
</dbReference>
<evidence type="ECO:0000256" key="12">
    <source>
        <dbReference type="HAMAP-Rule" id="MF_00111"/>
    </source>
</evidence>
<gene>
    <name evidence="12 14" type="primary">murA</name>
    <name evidence="14" type="ORF">COV53_03115</name>
</gene>
<evidence type="ECO:0000256" key="1">
    <source>
        <dbReference type="ARBA" id="ARBA00004496"/>
    </source>
</evidence>
<keyword evidence="8 12" id="KW-0131">Cell cycle</keyword>
<comment type="catalytic activity">
    <reaction evidence="11 12">
        <text>phosphoenolpyruvate + UDP-N-acetyl-alpha-D-glucosamine = UDP-N-acetyl-3-O-(1-carboxyvinyl)-alpha-D-glucosamine + phosphate</text>
        <dbReference type="Rhea" id="RHEA:18681"/>
        <dbReference type="ChEBI" id="CHEBI:43474"/>
        <dbReference type="ChEBI" id="CHEBI:57705"/>
        <dbReference type="ChEBI" id="CHEBI:58702"/>
        <dbReference type="ChEBI" id="CHEBI:68483"/>
        <dbReference type="EC" id="2.5.1.7"/>
    </reaction>
</comment>
<feature type="binding site" evidence="12">
    <location>
        <position position="306"/>
    </location>
    <ligand>
        <name>UDP-N-acetyl-alpha-D-glucosamine</name>
        <dbReference type="ChEBI" id="CHEBI:57705"/>
    </ligand>
</feature>
<dbReference type="Proteomes" id="UP000230707">
    <property type="component" value="Unassembled WGS sequence"/>
</dbReference>
<dbReference type="Gene3D" id="3.65.10.10">
    <property type="entry name" value="Enolpyruvate transferase domain"/>
    <property type="match status" value="2"/>
</dbReference>
<feature type="binding site" evidence="12">
    <location>
        <position position="328"/>
    </location>
    <ligand>
        <name>UDP-N-acetyl-alpha-D-glucosamine</name>
        <dbReference type="ChEBI" id="CHEBI:57705"/>
    </ligand>
</feature>
<dbReference type="GO" id="GO:0005737">
    <property type="term" value="C:cytoplasm"/>
    <property type="evidence" value="ECO:0007669"/>
    <property type="project" value="UniProtKB-SubCell"/>
</dbReference>
<dbReference type="NCBIfam" id="TIGR01072">
    <property type="entry name" value="murA"/>
    <property type="match status" value="1"/>
</dbReference>
<dbReference type="GO" id="GO:0071555">
    <property type="term" value="P:cell wall organization"/>
    <property type="evidence" value="ECO:0007669"/>
    <property type="project" value="UniProtKB-KW"/>
</dbReference>
<evidence type="ECO:0000256" key="8">
    <source>
        <dbReference type="ARBA" id="ARBA00023306"/>
    </source>
</evidence>
<evidence type="ECO:0000256" key="3">
    <source>
        <dbReference type="ARBA" id="ARBA00022490"/>
    </source>
</evidence>
<comment type="function">
    <text evidence="12">Cell wall formation. Adds enolpyruvyl to UDP-N-acetylglucosamine.</text>
</comment>
<evidence type="ECO:0000256" key="2">
    <source>
        <dbReference type="ARBA" id="ARBA00004752"/>
    </source>
</evidence>
<dbReference type="InterPro" id="IPR005750">
    <property type="entry name" value="UDP_GlcNAc_COvinyl_MurA"/>
</dbReference>
<dbReference type="NCBIfam" id="NF006873">
    <property type="entry name" value="PRK09369.1"/>
    <property type="match status" value="1"/>
</dbReference>
<dbReference type="InterPro" id="IPR050068">
    <property type="entry name" value="MurA_subfamily"/>
</dbReference>
<feature type="modified residue" description="2-(S-cysteinyl)pyruvic acid O-phosphothioketal" evidence="12">
    <location>
        <position position="117"/>
    </location>
</feature>
<feature type="domain" description="Enolpyruvate transferase" evidence="13">
    <location>
        <begin position="7"/>
        <end position="429"/>
    </location>
</feature>
<dbReference type="GO" id="GO:0008360">
    <property type="term" value="P:regulation of cell shape"/>
    <property type="evidence" value="ECO:0007669"/>
    <property type="project" value="UniProtKB-KW"/>
</dbReference>
<dbReference type="GO" id="GO:0019277">
    <property type="term" value="P:UDP-N-acetylgalactosamine biosynthetic process"/>
    <property type="evidence" value="ECO:0007669"/>
    <property type="project" value="InterPro"/>
</dbReference>
<comment type="caution">
    <text evidence="12">Lacks conserved residue(s) required for the propagation of feature annotation.</text>
</comment>
<evidence type="ECO:0000256" key="10">
    <source>
        <dbReference type="ARBA" id="ARBA00038367"/>
    </source>
</evidence>
<evidence type="ECO:0000313" key="14">
    <source>
        <dbReference type="EMBL" id="PIR08417.1"/>
    </source>
</evidence>
<evidence type="ECO:0000313" key="15">
    <source>
        <dbReference type="Proteomes" id="UP000230707"/>
    </source>
</evidence>
<dbReference type="EMBL" id="PCWS01000072">
    <property type="protein sequence ID" value="PIR08417.1"/>
    <property type="molecule type" value="Genomic_DNA"/>
</dbReference>
<dbReference type="CDD" id="cd01555">
    <property type="entry name" value="UdpNAET"/>
    <property type="match status" value="1"/>
</dbReference>
<evidence type="ECO:0000259" key="13">
    <source>
        <dbReference type="Pfam" id="PF00275"/>
    </source>
</evidence>
<feature type="binding site" evidence="12">
    <location>
        <begin position="22"/>
        <end position="23"/>
    </location>
    <ligand>
        <name>phosphoenolpyruvate</name>
        <dbReference type="ChEBI" id="CHEBI:58702"/>
    </ligand>
</feature>
<feature type="binding site" evidence="12">
    <location>
        <position position="93"/>
    </location>
    <ligand>
        <name>UDP-N-acetyl-alpha-D-glucosamine</name>
        <dbReference type="ChEBI" id="CHEBI:57705"/>
    </ligand>
</feature>
<dbReference type="EC" id="2.5.1.7" evidence="12"/>
<dbReference type="InterPro" id="IPR001986">
    <property type="entry name" value="Enolpyruvate_Tfrase_dom"/>
</dbReference>
<dbReference type="GO" id="GO:0009252">
    <property type="term" value="P:peptidoglycan biosynthetic process"/>
    <property type="evidence" value="ECO:0007669"/>
    <property type="project" value="UniProtKB-UniRule"/>
</dbReference>
<dbReference type="InterPro" id="IPR013792">
    <property type="entry name" value="RNA3'P_cycl/enolpyr_Trfase_a/b"/>
</dbReference>
<keyword evidence="6 12" id="KW-0133">Cell shape</keyword>
<evidence type="ECO:0000256" key="11">
    <source>
        <dbReference type="ARBA" id="ARBA00047527"/>
    </source>
</evidence>
<dbReference type="PANTHER" id="PTHR43783:SF1">
    <property type="entry name" value="UDP-N-ACETYLGLUCOSAMINE 1-CARBOXYVINYLTRANSFERASE"/>
    <property type="match status" value="1"/>
</dbReference>